<name>A0A518ANH2_9BACT</name>
<evidence type="ECO:0000313" key="3">
    <source>
        <dbReference type="Proteomes" id="UP000315750"/>
    </source>
</evidence>
<dbReference type="RefSeq" id="WP_145247044.1">
    <property type="nucleotide sequence ID" value="NZ_CP036278.1"/>
</dbReference>
<protein>
    <submittedName>
        <fullName evidence="2">Uncharacterized protein</fullName>
    </submittedName>
</protein>
<sequence precursor="true">MSLCSRINFAGCLVAVLLITSVNHSNAQPPSGQPYQGSSPATNNVYAGGGGYGGGWGDGYHSSTAAEGYLRGMGAAISAQGQANLNNSMASRNMQESYNRALDNRVKQVDTYRWRRDTAEARQAQEQYERRQKTEQHLAKVKLKNLSDDQFNVATGEIAWPVLLRDSKWDEYRVPLEKLMSKRASYGALDMDEYTQAAKLIKDWRAAITAVKDDYPTTAVSAGLRFLLSLNRELDSMMG</sequence>
<accession>A0A518ANH2</accession>
<proteinExistence type="predicted"/>
<dbReference type="EMBL" id="CP036278">
    <property type="protein sequence ID" value="QDU56278.1"/>
    <property type="molecule type" value="Genomic_DNA"/>
</dbReference>
<gene>
    <name evidence="2" type="ORF">Pan181_24870</name>
</gene>
<keyword evidence="3" id="KW-1185">Reference proteome</keyword>
<reference evidence="2 3" key="1">
    <citation type="submission" date="2019-02" db="EMBL/GenBank/DDBJ databases">
        <title>Deep-cultivation of Planctomycetes and their phenomic and genomic characterization uncovers novel biology.</title>
        <authorList>
            <person name="Wiegand S."/>
            <person name="Jogler M."/>
            <person name="Boedeker C."/>
            <person name="Pinto D."/>
            <person name="Vollmers J."/>
            <person name="Rivas-Marin E."/>
            <person name="Kohn T."/>
            <person name="Peeters S.H."/>
            <person name="Heuer A."/>
            <person name="Rast P."/>
            <person name="Oberbeckmann S."/>
            <person name="Bunk B."/>
            <person name="Jeske O."/>
            <person name="Meyerdierks A."/>
            <person name="Storesund J.E."/>
            <person name="Kallscheuer N."/>
            <person name="Luecker S."/>
            <person name="Lage O.M."/>
            <person name="Pohl T."/>
            <person name="Merkel B.J."/>
            <person name="Hornburger P."/>
            <person name="Mueller R.-W."/>
            <person name="Bruemmer F."/>
            <person name="Labrenz M."/>
            <person name="Spormann A.M."/>
            <person name="Op den Camp H."/>
            <person name="Overmann J."/>
            <person name="Amann R."/>
            <person name="Jetten M.S.M."/>
            <person name="Mascher T."/>
            <person name="Medema M.H."/>
            <person name="Devos D.P."/>
            <person name="Kaster A.-K."/>
            <person name="Ovreas L."/>
            <person name="Rohde M."/>
            <person name="Galperin M.Y."/>
            <person name="Jogler C."/>
        </authorList>
    </citation>
    <scope>NUCLEOTIDE SEQUENCE [LARGE SCALE GENOMIC DNA]</scope>
    <source>
        <strain evidence="2 3">Pan181</strain>
    </source>
</reference>
<keyword evidence="1" id="KW-0732">Signal</keyword>
<feature type="chain" id="PRO_5022016921" evidence="1">
    <location>
        <begin position="28"/>
        <end position="239"/>
    </location>
</feature>
<dbReference type="OrthoDB" id="291789at2"/>
<feature type="signal peptide" evidence="1">
    <location>
        <begin position="1"/>
        <end position="27"/>
    </location>
</feature>
<dbReference type="AlphaFoldDB" id="A0A518ANH2"/>
<dbReference type="KEGG" id="amuc:Pan181_24870"/>
<dbReference type="Proteomes" id="UP000315750">
    <property type="component" value="Chromosome"/>
</dbReference>
<evidence type="ECO:0000256" key="1">
    <source>
        <dbReference type="SAM" id="SignalP"/>
    </source>
</evidence>
<evidence type="ECO:0000313" key="2">
    <source>
        <dbReference type="EMBL" id="QDU56278.1"/>
    </source>
</evidence>
<organism evidence="2 3">
    <name type="scientific">Aeoliella mucimassa</name>
    <dbReference type="NCBI Taxonomy" id="2527972"/>
    <lineage>
        <taxon>Bacteria</taxon>
        <taxon>Pseudomonadati</taxon>
        <taxon>Planctomycetota</taxon>
        <taxon>Planctomycetia</taxon>
        <taxon>Pirellulales</taxon>
        <taxon>Lacipirellulaceae</taxon>
        <taxon>Aeoliella</taxon>
    </lineage>
</organism>